<dbReference type="GO" id="GO:0016020">
    <property type="term" value="C:membrane"/>
    <property type="evidence" value="ECO:0007669"/>
    <property type="project" value="UniProtKB-SubCell"/>
</dbReference>
<dbReference type="CDD" id="cd00157">
    <property type="entry name" value="Rho"/>
    <property type="match status" value="1"/>
</dbReference>
<comment type="caution">
    <text evidence="5">The sequence shown here is derived from an EMBL/GenBank/DDBJ whole genome shotgun (WGS) entry which is preliminary data.</text>
</comment>
<dbReference type="PROSITE" id="PS51421">
    <property type="entry name" value="RAS"/>
    <property type="match status" value="1"/>
</dbReference>
<dbReference type="AlphaFoldDB" id="A0A8J2M7B5"/>
<dbReference type="FunFam" id="3.40.50.300:FF:002060">
    <property type="entry name" value="Rho family GTPase"/>
    <property type="match status" value="1"/>
</dbReference>
<keyword evidence="6" id="KW-1185">Reference proteome</keyword>
<gene>
    <name evidence="5" type="ORF">AFUS01_LOCUS43838</name>
</gene>
<dbReference type="InterPro" id="IPR005225">
    <property type="entry name" value="Small_GTP-bd"/>
</dbReference>
<keyword evidence="3" id="KW-0342">GTP-binding</keyword>
<evidence type="ECO:0000313" key="6">
    <source>
        <dbReference type="Proteomes" id="UP000708208"/>
    </source>
</evidence>
<dbReference type="EMBL" id="CAJVCH010570192">
    <property type="protein sequence ID" value="CAG7834321.1"/>
    <property type="molecule type" value="Genomic_DNA"/>
</dbReference>
<evidence type="ECO:0000256" key="2">
    <source>
        <dbReference type="ARBA" id="ARBA00022741"/>
    </source>
</evidence>
<dbReference type="InterPro" id="IPR003578">
    <property type="entry name" value="Small_GTPase_Rho"/>
</dbReference>
<dbReference type="PROSITE" id="PS51420">
    <property type="entry name" value="RHO"/>
    <property type="match status" value="1"/>
</dbReference>
<sequence>MTLVLNKIPYQLRLFDTAGQEDYDKLRPLSYPRTDVFLICFAIDSPDSYLHVTTKWAPELKHYNPDTPFVLVGTKADLRNDAATLEKMSKSNQKPISQELGSKLAREIRASLYIECSALTQGNLKNVFEESVKIAGKIRKKSKKRFCVIL</sequence>
<keyword evidence="2" id="KW-0547">Nucleotide-binding</keyword>
<dbReference type="PROSITE" id="PS51419">
    <property type="entry name" value="RAB"/>
    <property type="match status" value="1"/>
</dbReference>
<dbReference type="PANTHER" id="PTHR24072">
    <property type="entry name" value="RHO FAMILY GTPASE"/>
    <property type="match status" value="1"/>
</dbReference>
<dbReference type="SMART" id="SM00174">
    <property type="entry name" value="RHO"/>
    <property type="match status" value="1"/>
</dbReference>
<protein>
    <submittedName>
        <fullName evidence="5">Uncharacterized protein</fullName>
    </submittedName>
</protein>
<accession>A0A8J2M7B5</accession>
<dbReference type="Pfam" id="PF00071">
    <property type="entry name" value="Ras"/>
    <property type="match status" value="1"/>
</dbReference>
<dbReference type="GO" id="GO:0003924">
    <property type="term" value="F:GTPase activity"/>
    <property type="evidence" value="ECO:0007669"/>
    <property type="project" value="InterPro"/>
</dbReference>
<dbReference type="OrthoDB" id="8830751at2759"/>
<dbReference type="GO" id="GO:0001667">
    <property type="term" value="P:ameboidal-type cell migration"/>
    <property type="evidence" value="ECO:0007669"/>
    <property type="project" value="UniProtKB-ARBA"/>
</dbReference>
<organism evidence="5 6">
    <name type="scientific">Allacma fusca</name>
    <dbReference type="NCBI Taxonomy" id="39272"/>
    <lineage>
        <taxon>Eukaryota</taxon>
        <taxon>Metazoa</taxon>
        <taxon>Ecdysozoa</taxon>
        <taxon>Arthropoda</taxon>
        <taxon>Hexapoda</taxon>
        <taxon>Collembola</taxon>
        <taxon>Symphypleona</taxon>
        <taxon>Sminthuridae</taxon>
        <taxon>Allacma</taxon>
    </lineage>
</organism>
<dbReference type="GO" id="GO:0003006">
    <property type="term" value="P:developmental process involved in reproduction"/>
    <property type="evidence" value="ECO:0007669"/>
    <property type="project" value="UniProtKB-ARBA"/>
</dbReference>
<evidence type="ECO:0000256" key="1">
    <source>
        <dbReference type="ARBA" id="ARBA00004370"/>
    </source>
</evidence>
<dbReference type="GO" id="GO:0035006">
    <property type="term" value="P:melanization defense response"/>
    <property type="evidence" value="ECO:0007669"/>
    <property type="project" value="UniProtKB-ARBA"/>
</dbReference>
<dbReference type="GO" id="GO:0005525">
    <property type="term" value="F:GTP binding"/>
    <property type="evidence" value="ECO:0007669"/>
    <property type="project" value="UniProtKB-KW"/>
</dbReference>
<name>A0A8J2M7B5_9HEXA</name>
<dbReference type="GO" id="GO:0035099">
    <property type="term" value="P:hemocyte migration"/>
    <property type="evidence" value="ECO:0007669"/>
    <property type="project" value="UniProtKB-ARBA"/>
</dbReference>
<proteinExistence type="predicted"/>
<dbReference type="InterPro" id="IPR001806">
    <property type="entry name" value="Small_GTPase"/>
</dbReference>
<dbReference type="SMART" id="SM00175">
    <property type="entry name" value="RAB"/>
    <property type="match status" value="1"/>
</dbReference>
<evidence type="ECO:0000256" key="4">
    <source>
        <dbReference type="ARBA" id="ARBA00023136"/>
    </source>
</evidence>
<dbReference type="SMART" id="SM00173">
    <property type="entry name" value="RAS"/>
    <property type="match status" value="1"/>
</dbReference>
<dbReference type="GO" id="GO:0022412">
    <property type="term" value="P:cellular process involved in reproduction in multicellular organism"/>
    <property type="evidence" value="ECO:0007669"/>
    <property type="project" value="UniProtKB-ARBA"/>
</dbReference>
<dbReference type="GO" id="GO:0007264">
    <property type="term" value="P:small GTPase-mediated signal transduction"/>
    <property type="evidence" value="ECO:0007669"/>
    <property type="project" value="InterPro"/>
</dbReference>
<evidence type="ECO:0000313" key="5">
    <source>
        <dbReference type="EMBL" id="CAG7834321.1"/>
    </source>
</evidence>
<dbReference type="NCBIfam" id="TIGR00231">
    <property type="entry name" value="small_GTP"/>
    <property type="match status" value="1"/>
</dbReference>
<keyword evidence="4" id="KW-0472">Membrane</keyword>
<reference evidence="5" key="1">
    <citation type="submission" date="2021-06" db="EMBL/GenBank/DDBJ databases">
        <authorList>
            <person name="Hodson N. C."/>
            <person name="Mongue J. A."/>
            <person name="Jaron S. K."/>
        </authorList>
    </citation>
    <scope>NUCLEOTIDE SEQUENCE</scope>
</reference>
<comment type="subcellular location">
    <subcellularLocation>
        <location evidence="1">Membrane</location>
    </subcellularLocation>
</comment>
<evidence type="ECO:0000256" key="3">
    <source>
        <dbReference type="ARBA" id="ARBA00023134"/>
    </source>
</evidence>
<dbReference type="Proteomes" id="UP000708208">
    <property type="component" value="Unassembled WGS sequence"/>
</dbReference>